<evidence type="ECO:0000256" key="3">
    <source>
        <dbReference type="SAM" id="SignalP"/>
    </source>
</evidence>
<keyword evidence="2" id="KW-0175">Coiled coil</keyword>
<dbReference type="InterPro" id="IPR058792">
    <property type="entry name" value="Beta-barrel_RND_2"/>
</dbReference>
<feature type="domain" description="Multidrug resistance protein MdtA-like alpha-helical hairpin" evidence="4">
    <location>
        <begin position="92"/>
        <end position="165"/>
    </location>
</feature>
<organism evidence="8 9">
    <name type="scientific">Caminibacter pacificus</name>
    <dbReference type="NCBI Taxonomy" id="1424653"/>
    <lineage>
        <taxon>Bacteria</taxon>
        <taxon>Pseudomonadati</taxon>
        <taxon>Campylobacterota</taxon>
        <taxon>Epsilonproteobacteria</taxon>
        <taxon>Nautiliales</taxon>
        <taxon>Nautiliaceae</taxon>
        <taxon>Caminibacter</taxon>
    </lineage>
</organism>
<dbReference type="Proteomes" id="UP000298805">
    <property type="component" value="Chromosome"/>
</dbReference>
<dbReference type="Gene3D" id="1.10.287.470">
    <property type="entry name" value="Helix hairpin bin"/>
    <property type="match status" value="1"/>
</dbReference>
<evidence type="ECO:0000313" key="10">
    <source>
        <dbReference type="Proteomes" id="UP000298805"/>
    </source>
</evidence>
<dbReference type="GO" id="GO:1990281">
    <property type="term" value="C:efflux pump complex"/>
    <property type="evidence" value="ECO:0007669"/>
    <property type="project" value="TreeGrafter"/>
</dbReference>
<feature type="chain" id="PRO_5042548387" evidence="3">
    <location>
        <begin position="23"/>
        <end position="347"/>
    </location>
</feature>
<dbReference type="PANTHER" id="PTHR30469">
    <property type="entry name" value="MULTIDRUG RESISTANCE PROTEIN MDTA"/>
    <property type="match status" value="1"/>
</dbReference>
<dbReference type="Pfam" id="PF25954">
    <property type="entry name" value="Beta-barrel_RND_2"/>
    <property type="match status" value="1"/>
</dbReference>
<dbReference type="InterPro" id="IPR006143">
    <property type="entry name" value="RND_pump_MFP"/>
</dbReference>
<dbReference type="SUPFAM" id="SSF111369">
    <property type="entry name" value="HlyD-like secretion proteins"/>
    <property type="match status" value="1"/>
</dbReference>
<evidence type="ECO:0000313" key="8">
    <source>
        <dbReference type="EMBL" id="ROR39477.1"/>
    </source>
</evidence>
<evidence type="ECO:0000259" key="6">
    <source>
        <dbReference type="Pfam" id="PF25954"/>
    </source>
</evidence>
<reference evidence="7" key="3">
    <citation type="submission" date="2019-06" db="EMBL/GenBank/DDBJ databases">
        <title>A comparative analysis of the Nautiliaceae.</title>
        <authorList>
            <person name="Grosche A."/>
            <person name="Smedile F."/>
            <person name="Vetriani C."/>
        </authorList>
    </citation>
    <scope>NUCLEOTIDE SEQUENCE</scope>
    <source>
        <strain evidence="7">TB6</strain>
    </source>
</reference>
<dbReference type="NCBIfam" id="TIGR01730">
    <property type="entry name" value="RND_mfp"/>
    <property type="match status" value="1"/>
</dbReference>
<reference evidence="8 9" key="2">
    <citation type="submission" date="2018-11" db="EMBL/GenBank/DDBJ databases">
        <title>Genomic Encyclopedia of Type Strains, Phase IV (KMG-IV): sequencing the most valuable type-strain genomes for metagenomic binning, comparative biology and taxonomic classification.</title>
        <authorList>
            <person name="Goeker M."/>
        </authorList>
    </citation>
    <scope>NUCLEOTIDE SEQUENCE [LARGE SCALE GENOMIC DNA]</scope>
    <source>
        <strain evidence="8 9">DSM 27783</strain>
    </source>
</reference>
<dbReference type="InterPro" id="IPR058625">
    <property type="entry name" value="MdtA-like_BSH"/>
</dbReference>
<gene>
    <name evidence="7" type="ORF">C6V80_07865</name>
    <name evidence="8" type="ORF">EDC58_1417</name>
</gene>
<feature type="domain" description="CusB-like beta-barrel" evidence="6">
    <location>
        <begin position="206"/>
        <end position="272"/>
    </location>
</feature>
<accession>A0AAJ4RC63</accession>
<dbReference type="RefSeq" id="WP_123352808.1">
    <property type="nucleotide sequence ID" value="NZ_CP027432.2"/>
</dbReference>
<dbReference type="GO" id="GO:0015562">
    <property type="term" value="F:efflux transmembrane transporter activity"/>
    <property type="evidence" value="ECO:0007669"/>
    <property type="project" value="TreeGrafter"/>
</dbReference>
<evidence type="ECO:0000259" key="5">
    <source>
        <dbReference type="Pfam" id="PF25917"/>
    </source>
</evidence>
<dbReference type="Gene3D" id="2.40.50.100">
    <property type="match status" value="1"/>
</dbReference>
<comment type="similarity">
    <text evidence="1">Belongs to the membrane fusion protein (MFP) (TC 8.A.1) family.</text>
</comment>
<dbReference type="Pfam" id="PF25917">
    <property type="entry name" value="BSH_RND"/>
    <property type="match status" value="1"/>
</dbReference>
<dbReference type="Gene3D" id="2.40.420.20">
    <property type="match status" value="1"/>
</dbReference>
<evidence type="ECO:0000313" key="9">
    <source>
        <dbReference type="Proteomes" id="UP000272781"/>
    </source>
</evidence>
<sequence length="347" mass="37906">MKKILALALSVGALFAFEYATAKKETINITRDYVANVYSPKQVMVATRLMGYIKSMPVEEGDVVKKGQLLFEVDPADIYSMLNQARGAVLQAKSGVLMAEMAYADALKDYERFKNLYKNGAVSKRDFEKMTLMKNIRKKQVDMAKGMLKQAEAGLARAEAQLKYAKVTSPIDGVVTMKMKKVAEMALPGYPVVVLSDIHVLKAKSTVKESDIDKFKIGMPVNIYVPALKKSFPAEVSTIIPAGDNMTHSFVIKYTFENHQGLLPGMYAKAKIVVGKKEAVVVPFSALTTRAGIVGVFVNDNGVARFVPVKQVGQVGDNIAVTGLVGGEEVILYPPANLEDGQKIEEQ</sequence>
<feature type="coiled-coil region" evidence="2">
    <location>
        <begin position="141"/>
        <end position="168"/>
    </location>
</feature>
<evidence type="ECO:0000259" key="4">
    <source>
        <dbReference type="Pfam" id="PF25876"/>
    </source>
</evidence>
<evidence type="ECO:0000313" key="7">
    <source>
        <dbReference type="EMBL" id="QCI28886.1"/>
    </source>
</evidence>
<protein>
    <submittedName>
        <fullName evidence="7">Efflux RND transporter periplasmic adaptor subunit</fullName>
    </submittedName>
    <submittedName>
        <fullName evidence="8">RND family efflux transporter MFP subunit</fullName>
    </submittedName>
</protein>
<feature type="signal peptide" evidence="3">
    <location>
        <begin position="1"/>
        <end position="22"/>
    </location>
</feature>
<dbReference type="Proteomes" id="UP000272781">
    <property type="component" value="Unassembled WGS sequence"/>
</dbReference>
<keyword evidence="10" id="KW-1185">Reference proteome</keyword>
<feature type="domain" description="Multidrug resistance protein MdtA-like barrel-sandwich hybrid" evidence="5">
    <location>
        <begin position="42"/>
        <end position="180"/>
    </location>
</feature>
<name>A0AAJ4RC63_9BACT</name>
<dbReference type="InterPro" id="IPR058624">
    <property type="entry name" value="MdtA-like_HH"/>
</dbReference>
<dbReference type="EMBL" id="RJVK01000003">
    <property type="protein sequence ID" value="ROR39477.1"/>
    <property type="molecule type" value="Genomic_DNA"/>
</dbReference>
<evidence type="ECO:0000256" key="1">
    <source>
        <dbReference type="ARBA" id="ARBA00009477"/>
    </source>
</evidence>
<dbReference type="EMBL" id="CP027432">
    <property type="protein sequence ID" value="QCI28886.1"/>
    <property type="molecule type" value="Genomic_DNA"/>
</dbReference>
<dbReference type="Gene3D" id="2.40.30.170">
    <property type="match status" value="1"/>
</dbReference>
<dbReference type="Pfam" id="PF25876">
    <property type="entry name" value="HH_MFP_RND"/>
    <property type="match status" value="1"/>
</dbReference>
<keyword evidence="3" id="KW-0732">Signal</keyword>
<dbReference type="AlphaFoldDB" id="A0AAJ4RC63"/>
<evidence type="ECO:0000256" key="2">
    <source>
        <dbReference type="SAM" id="Coils"/>
    </source>
</evidence>
<proteinExistence type="inferred from homology"/>
<reference evidence="10" key="1">
    <citation type="submission" date="2018-03" db="EMBL/GenBank/DDBJ databases">
        <title>A comparative analysis of the Nautiliaceae.</title>
        <authorList>
            <person name="Grosche A."/>
            <person name="Smedile F."/>
            <person name="Vetriani C."/>
        </authorList>
    </citation>
    <scope>NUCLEOTIDE SEQUENCE [LARGE SCALE GENOMIC DNA]</scope>
    <source>
        <strain evidence="10">TB6</strain>
    </source>
</reference>